<organism evidence="2">
    <name type="scientific">Trieres chinensis</name>
    <name type="common">Marine centric diatom</name>
    <name type="synonym">Odontella sinensis</name>
    <dbReference type="NCBI Taxonomy" id="1514140"/>
    <lineage>
        <taxon>Eukaryota</taxon>
        <taxon>Sar</taxon>
        <taxon>Stramenopiles</taxon>
        <taxon>Ochrophyta</taxon>
        <taxon>Bacillariophyta</taxon>
        <taxon>Mediophyceae</taxon>
        <taxon>Biddulphiophycidae</taxon>
        <taxon>Eupodiscales</taxon>
        <taxon>Parodontellaceae</taxon>
        <taxon>Trieres</taxon>
    </lineage>
</organism>
<sequence>MGFPIRDTAHVCVIFRRAVLPKWRPAAMVRVSCAPVFLLSLVAVQGLQMSRVCSRRDVMPHLGRAIATASAAVGAATVAQTPPAHAAAPCVDGAIRWKRYREGTGPKPPDACVEVPYNEAPEFQALPPDVATRRAEAEAKRQAEAKKTRDAFRLSLQARSGEDQRPIL</sequence>
<gene>
    <name evidence="2" type="ORF">OSIN01602_LOCUS14313</name>
</gene>
<reference evidence="2" key="1">
    <citation type="submission" date="2021-01" db="EMBL/GenBank/DDBJ databases">
        <authorList>
            <person name="Corre E."/>
            <person name="Pelletier E."/>
            <person name="Niang G."/>
            <person name="Scheremetjew M."/>
            <person name="Finn R."/>
            <person name="Kale V."/>
            <person name="Holt S."/>
            <person name="Cochrane G."/>
            <person name="Meng A."/>
            <person name="Brown T."/>
            <person name="Cohen L."/>
        </authorList>
    </citation>
    <scope>NUCLEOTIDE SEQUENCE</scope>
    <source>
        <strain evidence="2">Grunow 1884</strain>
    </source>
</reference>
<feature type="region of interest" description="Disordered" evidence="1">
    <location>
        <begin position="131"/>
        <end position="168"/>
    </location>
</feature>
<dbReference type="EMBL" id="HBGO01024878">
    <property type="protein sequence ID" value="CAD9347993.1"/>
    <property type="molecule type" value="Transcribed_RNA"/>
</dbReference>
<evidence type="ECO:0000313" key="2">
    <source>
        <dbReference type="EMBL" id="CAD9347993.1"/>
    </source>
</evidence>
<protein>
    <submittedName>
        <fullName evidence="2">Uncharacterized protein</fullName>
    </submittedName>
</protein>
<accession>A0A7S2EP48</accession>
<dbReference type="AlphaFoldDB" id="A0A7S2EP48"/>
<name>A0A7S2EP48_TRICV</name>
<feature type="compositionally biased region" description="Basic and acidic residues" evidence="1">
    <location>
        <begin position="131"/>
        <end position="152"/>
    </location>
</feature>
<proteinExistence type="predicted"/>
<evidence type="ECO:0000256" key="1">
    <source>
        <dbReference type="SAM" id="MobiDB-lite"/>
    </source>
</evidence>